<geneLocation type="mitochondrion" evidence="2"/>
<feature type="transmembrane region" description="Helical" evidence="1">
    <location>
        <begin position="20"/>
        <end position="39"/>
    </location>
</feature>
<gene>
    <name evidence="2" type="primary">ORF79</name>
</gene>
<proteinExistence type="predicted"/>
<sequence>MVVFRWFINFCLYWEMGYLFLNFYIHSFIYYNVFIIYFIQKIKFMYNFIYFLLYVYWFNYLVSIFYFKFAEFIWILYIQKYALYLYKSNNNINTLVWHFQKYFN</sequence>
<keyword evidence="1" id="KW-0812">Transmembrane</keyword>
<keyword evidence="1" id="KW-0472">Membrane</keyword>
<evidence type="ECO:0000256" key="1">
    <source>
        <dbReference type="SAM" id="Phobius"/>
    </source>
</evidence>
<protein>
    <submittedName>
        <fullName evidence="2">Uncharacterized protein</fullName>
    </submittedName>
</protein>
<keyword evidence="1" id="KW-1133">Transmembrane helix</keyword>
<evidence type="ECO:0000313" key="2">
    <source>
        <dbReference type="EMBL" id="QTT61048.1"/>
    </source>
</evidence>
<dbReference type="AlphaFoldDB" id="A0A8A9WN64"/>
<name>A0A8A9WN64_EUPAE</name>
<reference evidence="2" key="1">
    <citation type="journal article" date="2021" name="Front. Mar. Sci.">
        <title>Molecular phylogenetic and evolutionary analyses of Euplotes species living in freshwater and marine habitats: a mitogenomic perspective.</title>
        <authorList>
            <person name="Huang N."/>
            <person name="Chen S."/>
            <person name="Miao M."/>
        </authorList>
    </citation>
    <scope>NUCLEOTIDE SEQUENCE</scope>
</reference>
<feature type="transmembrane region" description="Helical" evidence="1">
    <location>
        <begin position="51"/>
        <end position="77"/>
    </location>
</feature>
<keyword evidence="2" id="KW-0496">Mitochondrion</keyword>
<accession>A0A8A9WN64</accession>
<organism evidence="2">
    <name type="scientific">Euplotes aediculatus</name>
    <name type="common">Ciliate</name>
    <dbReference type="NCBI Taxonomy" id="5940"/>
    <lineage>
        <taxon>Eukaryota</taxon>
        <taxon>Sar</taxon>
        <taxon>Alveolata</taxon>
        <taxon>Ciliophora</taxon>
        <taxon>Intramacronucleata</taxon>
        <taxon>Spirotrichea</taxon>
        <taxon>Hypotrichia</taxon>
        <taxon>Euplotida</taxon>
        <taxon>Euplotidae</taxon>
        <taxon>Euplotes</taxon>
    </lineage>
</organism>
<dbReference type="EMBL" id="MT665958">
    <property type="protein sequence ID" value="QTT61048.1"/>
    <property type="molecule type" value="Genomic_DNA"/>
</dbReference>